<keyword evidence="2" id="KW-1185">Reference proteome</keyword>
<protein>
    <submittedName>
        <fullName evidence="1">Uncharacterized protein</fullName>
    </submittedName>
</protein>
<proteinExistence type="predicted"/>
<reference evidence="2" key="1">
    <citation type="journal article" date="2019" name="Int. J. Syst. Evol. Microbiol.">
        <title>The Global Catalogue of Microorganisms (GCM) 10K type strain sequencing project: providing services to taxonomists for standard genome sequencing and annotation.</title>
        <authorList>
            <consortium name="The Broad Institute Genomics Platform"/>
            <consortium name="The Broad Institute Genome Sequencing Center for Infectious Disease"/>
            <person name="Wu L."/>
            <person name="Ma J."/>
        </authorList>
    </citation>
    <scope>NUCLEOTIDE SEQUENCE [LARGE SCALE GENOMIC DNA]</scope>
    <source>
        <strain evidence="2">JCM 18409</strain>
    </source>
</reference>
<dbReference type="EMBL" id="BAABKB010000074">
    <property type="protein sequence ID" value="GAA5040039.1"/>
    <property type="molecule type" value="Genomic_DNA"/>
</dbReference>
<evidence type="ECO:0000313" key="2">
    <source>
        <dbReference type="Proteomes" id="UP001501759"/>
    </source>
</evidence>
<comment type="caution">
    <text evidence="1">The sequence shown here is derived from an EMBL/GenBank/DDBJ whole genome shotgun (WGS) entry which is preliminary data.</text>
</comment>
<organism evidence="1 2">
    <name type="scientific">Streptomyces siamensis</name>
    <dbReference type="NCBI Taxonomy" id="1274986"/>
    <lineage>
        <taxon>Bacteria</taxon>
        <taxon>Bacillati</taxon>
        <taxon>Actinomycetota</taxon>
        <taxon>Actinomycetes</taxon>
        <taxon>Kitasatosporales</taxon>
        <taxon>Streptomycetaceae</taxon>
        <taxon>Streptomyces</taxon>
    </lineage>
</organism>
<dbReference type="Proteomes" id="UP001501759">
    <property type="component" value="Unassembled WGS sequence"/>
</dbReference>
<evidence type="ECO:0000313" key="1">
    <source>
        <dbReference type="EMBL" id="GAA5040039.1"/>
    </source>
</evidence>
<name>A0ABP9JRP7_9ACTN</name>
<sequence>MGEGRGEEGEAYGEVRNGGHRWVYKLVQTNSVVKTSGVRELLNRSAGEWSCGIFGSLSVDHAPTFGELISRSRC</sequence>
<accession>A0ABP9JRP7</accession>
<gene>
    <name evidence="1" type="ORF">GCM10023335_90100</name>
</gene>